<evidence type="ECO:0000313" key="2">
    <source>
        <dbReference type="EMBL" id="CAI6341332.1"/>
    </source>
</evidence>
<proteinExistence type="predicted"/>
<name>A0A9W4XZ47_9PLEO</name>
<evidence type="ECO:0000256" key="1">
    <source>
        <dbReference type="SAM" id="SignalP"/>
    </source>
</evidence>
<sequence>MHFTQILGAAVLGAGLATADFMVYTEPPIPTSAIPTFSNQAEANKWTTSVFFNAGFAFGAWERGEGAPYQSSKTSVRSAMSAFVASNANYSIPAAVTETDGTTSFYTAPPWYTALPSGVREFKEKQVSAEFSAVRDQIIETTAGAAGASRTSQGGAVVQTPAVGVLGLGGMGVAAFAAGVFL</sequence>
<evidence type="ECO:0000313" key="3">
    <source>
        <dbReference type="Proteomes" id="UP001152607"/>
    </source>
</evidence>
<keyword evidence="1" id="KW-0732">Signal</keyword>
<feature type="signal peptide" evidence="1">
    <location>
        <begin position="1"/>
        <end position="19"/>
    </location>
</feature>
<comment type="caution">
    <text evidence="2">The sequence shown here is derived from an EMBL/GenBank/DDBJ whole genome shotgun (WGS) entry which is preliminary data.</text>
</comment>
<keyword evidence="3" id="KW-1185">Reference proteome</keyword>
<accession>A0A9W4XZ47</accession>
<dbReference type="OrthoDB" id="3795630at2759"/>
<protein>
    <submittedName>
        <fullName evidence="2">Uncharacterized protein</fullName>
    </submittedName>
</protein>
<gene>
    <name evidence="2" type="ORF">PDIGIT_LOCUS14528</name>
</gene>
<dbReference type="Proteomes" id="UP001152607">
    <property type="component" value="Unassembled WGS sequence"/>
</dbReference>
<feature type="chain" id="PRO_5040820980" evidence="1">
    <location>
        <begin position="20"/>
        <end position="182"/>
    </location>
</feature>
<dbReference type="EMBL" id="CAOQHR010000011">
    <property type="protein sequence ID" value="CAI6341332.1"/>
    <property type="molecule type" value="Genomic_DNA"/>
</dbReference>
<dbReference type="AlphaFoldDB" id="A0A9W4XZ47"/>
<organism evidence="2 3">
    <name type="scientific">Periconia digitata</name>
    <dbReference type="NCBI Taxonomy" id="1303443"/>
    <lineage>
        <taxon>Eukaryota</taxon>
        <taxon>Fungi</taxon>
        <taxon>Dikarya</taxon>
        <taxon>Ascomycota</taxon>
        <taxon>Pezizomycotina</taxon>
        <taxon>Dothideomycetes</taxon>
        <taxon>Pleosporomycetidae</taxon>
        <taxon>Pleosporales</taxon>
        <taxon>Massarineae</taxon>
        <taxon>Periconiaceae</taxon>
        <taxon>Periconia</taxon>
    </lineage>
</organism>
<reference evidence="2" key="1">
    <citation type="submission" date="2023-01" db="EMBL/GenBank/DDBJ databases">
        <authorList>
            <person name="Van Ghelder C."/>
            <person name="Rancurel C."/>
        </authorList>
    </citation>
    <scope>NUCLEOTIDE SEQUENCE</scope>
    <source>
        <strain evidence="2">CNCM I-4278</strain>
    </source>
</reference>